<reference evidence="1 2" key="1">
    <citation type="journal article" date="2016" name="Nat. Commun.">
        <title>Thousands of microbial genomes shed light on interconnected biogeochemical processes in an aquifer system.</title>
        <authorList>
            <person name="Anantharaman K."/>
            <person name="Brown C.T."/>
            <person name="Hug L.A."/>
            <person name="Sharon I."/>
            <person name="Castelle C.J."/>
            <person name="Probst A.J."/>
            <person name="Thomas B.C."/>
            <person name="Singh A."/>
            <person name="Wilkins M.J."/>
            <person name="Karaoz U."/>
            <person name="Brodie E.L."/>
            <person name="Williams K.H."/>
            <person name="Hubbard S.S."/>
            <person name="Banfield J.F."/>
        </authorList>
    </citation>
    <scope>NUCLEOTIDE SEQUENCE [LARGE SCALE GENOMIC DNA]</scope>
</reference>
<dbReference type="EMBL" id="MFMS01000004">
    <property type="protein sequence ID" value="OGG85856.1"/>
    <property type="molecule type" value="Genomic_DNA"/>
</dbReference>
<name>A0A1F6FJ41_9BACT</name>
<dbReference type="Pfam" id="PF02686">
    <property type="entry name" value="GatC"/>
    <property type="match status" value="1"/>
</dbReference>
<comment type="caution">
    <text evidence="1">The sequence shown here is derived from an EMBL/GenBank/DDBJ whole genome shotgun (WGS) entry which is preliminary data.</text>
</comment>
<organism evidence="1 2">
    <name type="scientific">Candidatus Kaiserbacteria bacterium RIFOXYB1_FULL_46_14</name>
    <dbReference type="NCBI Taxonomy" id="1798531"/>
    <lineage>
        <taxon>Bacteria</taxon>
        <taxon>Candidatus Kaiseribacteriota</taxon>
    </lineage>
</organism>
<dbReference type="InterPro" id="IPR036113">
    <property type="entry name" value="Asp/Glu-ADT_sf_sub_c"/>
</dbReference>
<dbReference type="NCBIfam" id="TIGR00135">
    <property type="entry name" value="gatC"/>
    <property type="match status" value="1"/>
</dbReference>
<accession>A0A1F6FJ41</accession>
<dbReference type="SUPFAM" id="SSF141000">
    <property type="entry name" value="Glu-tRNAGln amidotransferase C subunit"/>
    <property type="match status" value="1"/>
</dbReference>
<evidence type="ECO:0008006" key="3">
    <source>
        <dbReference type="Google" id="ProtNLM"/>
    </source>
</evidence>
<protein>
    <recommendedName>
        <fullName evidence="3">Aspartyl/glutamyl-tRNA(Asn/Gln) amidotransferase subunit C</fullName>
    </recommendedName>
</protein>
<dbReference type="Gene3D" id="1.10.20.60">
    <property type="entry name" value="Glu-tRNAGln amidotransferase C subunit, N-terminal domain"/>
    <property type="match status" value="1"/>
</dbReference>
<dbReference type="InterPro" id="IPR003837">
    <property type="entry name" value="GatC"/>
</dbReference>
<dbReference type="Proteomes" id="UP000177395">
    <property type="component" value="Unassembled WGS sequence"/>
</dbReference>
<gene>
    <name evidence="1" type="ORF">A2392_00370</name>
</gene>
<dbReference type="GO" id="GO:0006450">
    <property type="term" value="P:regulation of translational fidelity"/>
    <property type="evidence" value="ECO:0007669"/>
    <property type="project" value="InterPro"/>
</dbReference>
<dbReference type="STRING" id="1798531.A2392_00370"/>
<evidence type="ECO:0000313" key="1">
    <source>
        <dbReference type="EMBL" id="OGG85856.1"/>
    </source>
</evidence>
<evidence type="ECO:0000313" key="2">
    <source>
        <dbReference type="Proteomes" id="UP000177395"/>
    </source>
</evidence>
<sequence length="97" mass="10959">MTKEEILHLGTLSRIRLSDAEALKLKGEIDAILEYVSEVNKLVPDGHLEKKVGLVHNVFREDKVVNEPDSYSDVLQAAFPEREGDYLKVKKILNPDS</sequence>
<proteinExistence type="predicted"/>
<dbReference type="AlphaFoldDB" id="A0A1F6FJ41"/>